<comment type="similarity">
    <text evidence="2">Belongs to the MGMT family.</text>
</comment>
<dbReference type="InterPro" id="IPR036217">
    <property type="entry name" value="MethylDNA_cys_MeTrfase_DNAb"/>
</dbReference>
<evidence type="ECO:0000256" key="8">
    <source>
        <dbReference type="ARBA" id="ARBA00049348"/>
    </source>
</evidence>
<organism evidence="10">
    <name type="scientific">uncultured Solirubrobacteraceae bacterium</name>
    <dbReference type="NCBI Taxonomy" id="1162706"/>
    <lineage>
        <taxon>Bacteria</taxon>
        <taxon>Bacillati</taxon>
        <taxon>Actinomycetota</taxon>
        <taxon>Thermoleophilia</taxon>
        <taxon>Solirubrobacterales</taxon>
        <taxon>Solirubrobacteraceae</taxon>
        <taxon>environmental samples</taxon>
    </lineage>
</organism>
<evidence type="ECO:0000259" key="9">
    <source>
        <dbReference type="Pfam" id="PF01035"/>
    </source>
</evidence>
<dbReference type="PANTHER" id="PTHR10815:SF13">
    <property type="entry name" value="METHYLATED-DNA--PROTEIN-CYSTEINE METHYLTRANSFERASE"/>
    <property type="match status" value="1"/>
</dbReference>
<dbReference type="PROSITE" id="PS00374">
    <property type="entry name" value="MGMT"/>
    <property type="match status" value="1"/>
</dbReference>
<accession>A0A6J4SJ55</accession>
<gene>
    <name evidence="10" type="ORF">AVDCRST_MAG38-2764</name>
</gene>
<dbReference type="FunFam" id="1.10.10.10:FF:000214">
    <property type="entry name" value="Methylated-DNA--protein-cysteine methyltransferase"/>
    <property type="match status" value="1"/>
</dbReference>
<dbReference type="InterPro" id="IPR014048">
    <property type="entry name" value="MethylDNA_cys_MeTrfase_DNA-bd"/>
</dbReference>
<proteinExistence type="inferred from homology"/>
<keyword evidence="4 10" id="KW-0489">Methyltransferase</keyword>
<evidence type="ECO:0000256" key="6">
    <source>
        <dbReference type="ARBA" id="ARBA00022763"/>
    </source>
</evidence>
<evidence type="ECO:0000256" key="5">
    <source>
        <dbReference type="ARBA" id="ARBA00022679"/>
    </source>
</evidence>
<dbReference type="GO" id="GO:0003908">
    <property type="term" value="F:methylated-DNA-[protein]-cysteine S-methyltransferase activity"/>
    <property type="evidence" value="ECO:0007669"/>
    <property type="project" value="UniProtKB-EC"/>
</dbReference>
<keyword evidence="5 10" id="KW-0808">Transferase</keyword>
<dbReference type="EC" id="2.1.1.63" evidence="3"/>
<dbReference type="InterPro" id="IPR001497">
    <property type="entry name" value="MethylDNA_cys_MeTrfase_AS"/>
</dbReference>
<dbReference type="SUPFAM" id="SSF46767">
    <property type="entry name" value="Methylated DNA-protein cysteine methyltransferase, C-terminal domain"/>
    <property type="match status" value="1"/>
</dbReference>
<evidence type="ECO:0000256" key="2">
    <source>
        <dbReference type="ARBA" id="ARBA00008711"/>
    </source>
</evidence>
<dbReference type="GO" id="GO:0006281">
    <property type="term" value="P:DNA repair"/>
    <property type="evidence" value="ECO:0007669"/>
    <property type="project" value="UniProtKB-KW"/>
</dbReference>
<reference evidence="10" key="1">
    <citation type="submission" date="2020-02" db="EMBL/GenBank/DDBJ databases">
        <authorList>
            <person name="Meier V. D."/>
        </authorList>
    </citation>
    <scope>NUCLEOTIDE SEQUENCE</scope>
    <source>
        <strain evidence="10">AVDCRST_MAG38</strain>
    </source>
</reference>
<protein>
    <recommendedName>
        <fullName evidence="3">methylated-DNA--[protein]-cysteine S-methyltransferase</fullName>
        <ecNumber evidence="3">2.1.1.63</ecNumber>
    </recommendedName>
</protein>
<feature type="domain" description="Methylated-DNA-[protein]-cysteine S-methyltransferase DNA binding" evidence="9">
    <location>
        <begin position="107"/>
        <end position="187"/>
    </location>
</feature>
<evidence type="ECO:0000256" key="3">
    <source>
        <dbReference type="ARBA" id="ARBA00011918"/>
    </source>
</evidence>
<sequence>MSSLPPSLLERLAASAVAAGEVDAVFGRLDSPFGTLTLVQSAAGVVRIGFEEEPLEAVLGSVSDALGPRIVESPAETATAREALQAALEGEPDTPVLPVDFTLVSGAFRRQVLEELRRVHFGGVVTYGALAARAGRPRAARAAGSACARNPVPLLVPCHRVVPGSGGVGSYGGGPQRKRALLAMEGVVLEA</sequence>
<evidence type="ECO:0000313" key="10">
    <source>
        <dbReference type="EMBL" id="CAA9493130.1"/>
    </source>
</evidence>
<comment type="catalytic activity">
    <reaction evidence="8">
        <text>a 6-O-methyl-2'-deoxyguanosine in DNA + L-cysteinyl-[protein] = S-methyl-L-cysteinyl-[protein] + a 2'-deoxyguanosine in DNA</text>
        <dbReference type="Rhea" id="RHEA:24000"/>
        <dbReference type="Rhea" id="RHEA-COMP:10131"/>
        <dbReference type="Rhea" id="RHEA-COMP:10132"/>
        <dbReference type="Rhea" id="RHEA-COMP:11367"/>
        <dbReference type="Rhea" id="RHEA-COMP:11368"/>
        <dbReference type="ChEBI" id="CHEBI:29950"/>
        <dbReference type="ChEBI" id="CHEBI:82612"/>
        <dbReference type="ChEBI" id="CHEBI:85445"/>
        <dbReference type="ChEBI" id="CHEBI:85448"/>
        <dbReference type="EC" id="2.1.1.63"/>
    </reaction>
</comment>
<dbReference type="AlphaFoldDB" id="A0A6J4SJ55"/>
<evidence type="ECO:0000256" key="4">
    <source>
        <dbReference type="ARBA" id="ARBA00022603"/>
    </source>
</evidence>
<evidence type="ECO:0000256" key="7">
    <source>
        <dbReference type="ARBA" id="ARBA00023204"/>
    </source>
</evidence>
<dbReference type="Pfam" id="PF01035">
    <property type="entry name" value="DNA_binding_1"/>
    <property type="match status" value="1"/>
</dbReference>
<keyword evidence="6" id="KW-0227">DNA damage</keyword>
<dbReference type="InterPro" id="IPR036388">
    <property type="entry name" value="WH-like_DNA-bd_sf"/>
</dbReference>
<dbReference type="NCBIfam" id="TIGR00589">
    <property type="entry name" value="ogt"/>
    <property type="match status" value="1"/>
</dbReference>
<keyword evidence="7" id="KW-0234">DNA repair</keyword>
<dbReference type="SUPFAM" id="SSF53155">
    <property type="entry name" value="Methylated DNA-protein cysteine methyltransferase domain"/>
    <property type="match status" value="1"/>
</dbReference>
<dbReference type="InterPro" id="IPR036631">
    <property type="entry name" value="MGMT_N_sf"/>
</dbReference>
<name>A0A6J4SJ55_9ACTN</name>
<dbReference type="GO" id="GO:0032259">
    <property type="term" value="P:methylation"/>
    <property type="evidence" value="ECO:0007669"/>
    <property type="project" value="UniProtKB-KW"/>
</dbReference>
<comment type="catalytic activity">
    <reaction evidence="1">
        <text>a 4-O-methyl-thymidine in DNA + L-cysteinyl-[protein] = a thymidine in DNA + S-methyl-L-cysteinyl-[protein]</text>
        <dbReference type="Rhea" id="RHEA:53428"/>
        <dbReference type="Rhea" id="RHEA-COMP:10131"/>
        <dbReference type="Rhea" id="RHEA-COMP:10132"/>
        <dbReference type="Rhea" id="RHEA-COMP:13555"/>
        <dbReference type="Rhea" id="RHEA-COMP:13556"/>
        <dbReference type="ChEBI" id="CHEBI:29950"/>
        <dbReference type="ChEBI" id="CHEBI:82612"/>
        <dbReference type="ChEBI" id="CHEBI:137386"/>
        <dbReference type="ChEBI" id="CHEBI:137387"/>
        <dbReference type="EC" id="2.1.1.63"/>
    </reaction>
</comment>
<evidence type="ECO:0000256" key="1">
    <source>
        <dbReference type="ARBA" id="ARBA00001286"/>
    </source>
</evidence>
<dbReference type="EMBL" id="CADCVJ010000224">
    <property type="protein sequence ID" value="CAA9493130.1"/>
    <property type="molecule type" value="Genomic_DNA"/>
</dbReference>
<dbReference type="PANTHER" id="PTHR10815">
    <property type="entry name" value="METHYLATED-DNA--PROTEIN-CYSTEINE METHYLTRANSFERASE"/>
    <property type="match status" value="1"/>
</dbReference>
<dbReference type="Gene3D" id="1.10.10.10">
    <property type="entry name" value="Winged helix-like DNA-binding domain superfamily/Winged helix DNA-binding domain"/>
    <property type="match status" value="1"/>
</dbReference>